<accession>A0A249PGG5</accession>
<keyword evidence="2" id="KW-1185">Reference proteome</keyword>
<dbReference type="Proteomes" id="UP000217211">
    <property type="component" value="Chromosome"/>
</dbReference>
<gene>
    <name evidence="1" type="ORF">SJ05684_c33850</name>
</gene>
<dbReference type="KEGG" id="esj:SJ05684_c33850"/>
<dbReference type="EMBL" id="CP023067">
    <property type="protein sequence ID" value="ASY64807.1"/>
    <property type="molecule type" value="Genomic_DNA"/>
</dbReference>
<sequence length="40" mass="4584">MSFIYNRQITVNGYYEGTCIFDAKRWVPPGVGLAECRRTA</sequence>
<name>A0A249PGG5_9HYPH</name>
<protein>
    <submittedName>
        <fullName evidence="1">Uncharacterized protein</fullName>
    </submittedName>
</protein>
<evidence type="ECO:0000313" key="1">
    <source>
        <dbReference type="EMBL" id="ASY64807.1"/>
    </source>
</evidence>
<organism evidence="1 2">
    <name type="scientific">Sinorhizobium sojae CCBAU 05684</name>
    <dbReference type="NCBI Taxonomy" id="716928"/>
    <lineage>
        <taxon>Bacteria</taxon>
        <taxon>Pseudomonadati</taxon>
        <taxon>Pseudomonadota</taxon>
        <taxon>Alphaproteobacteria</taxon>
        <taxon>Hyphomicrobiales</taxon>
        <taxon>Rhizobiaceae</taxon>
        <taxon>Sinorhizobium/Ensifer group</taxon>
        <taxon>Sinorhizobium</taxon>
    </lineage>
</organism>
<dbReference type="AlphaFoldDB" id="A0A249PGG5"/>
<reference evidence="1 2" key="1">
    <citation type="submission" date="2017-08" db="EMBL/GenBank/DDBJ databases">
        <title>Multipartite genome sequences of Sinorhizobium species nodulating soybeans.</title>
        <authorList>
            <person name="Tian C.F."/>
        </authorList>
    </citation>
    <scope>NUCLEOTIDE SEQUENCE [LARGE SCALE GENOMIC DNA]</scope>
    <source>
        <strain evidence="1 2">CCBAU 05684</strain>
    </source>
</reference>
<evidence type="ECO:0000313" key="2">
    <source>
        <dbReference type="Proteomes" id="UP000217211"/>
    </source>
</evidence>
<proteinExistence type="predicted"/>